<keyword evidence="1" id="KW-0732">Signal</keyword>
<accession>A0A5B7E855</accession>
<evidence type="ECO:0000313" key="2">
    <source>
        <dbReference type="EMBL" id="MPC29406.1"/>
    </source>
</evidence>
<protein>
    <submittedName>
        <fullName evidence="2">Uncharacterized protein</fullName>
    </submittedName>
</protein>
<keyword evidence="3" id="KW-1185">Reference proteome</keyword>
<proteinExistence type="predicted"/>
<feature type="signal peptide" evidence="1">
    <location>
        <begin position="1"/>
        <end position="16"/>
    </location>
</feature>
<evidence type="ECO:0000313" key="3">
    <source>
        <dbReference type="Proteomes" id="UP000324222"/>
    </source>
</evidence>
<dbReference type="EMBL" id="VSRR010002066">
    <property type="protein sequence ID" value="MPC29406.1"/>
    <property type="molecule type" value="Genomic_DNA"/>
</dbReference>
<reference evidence="2 3" key="1">
    <citation type="submission" date="2019-05" db="EMBL/GenBank/DDBJ databases">
        <title>Another draft genome of Portunus trituberculatus and its Hox gene families provides insights of decapod evolution.</title>
        <authorList>
            <person name="Jeong J.-H."/>
            <person name="Song I."/>
            <person name="Kim S."/>
            <person name="Choi T."/>
            <person name="Kim D."/>
            <person name="Ryu S."/>
            <person name="Kim W."/>
        </authorList>
    </citation>
    <scope>NUCLEOTIDE SEQUENCE [LARGE SCALE GENOMIC DNA]</scope>
    <source>
        <tissue evidence="2">Muscle</tissue>
    </source>
</reference>
<sequence>MLSLLAIFALVGGVASWPQLIPNCGLEGNWSNEAVNVGVTVQNLTAAIFPNIFRVTHVTHNTCFSGMTTAKDHRAMFLYASNKNNKHQKLYMALACYGNELWGMDVPLGDNPVPATRIFTLNKIPPIPTATPSPDASKDTHT</sequence>
<comment type="caution">
    <text evidence="2">The sequence shown here is derived from an EMBL/GenBank/DDBJ whole genome shotgun (WGS) entry which is preliminary data.</text>
</comment>
<dbReference type="AlphaFoldDB" id="A0A5B7E855"/>
<evidence type="ECO:0000256" key="1">
    <source>
        <dbReference type="SAM" id="SignalP"/>
    </source>
</evidence>
<feature type="chain" id="PRO_5022716512" evidence="1">
    <location>
        <begin position="17"/>
        <end position="142"/>
    </location>
</feature>
<name>A0A5B7E855_PORTR</name>
<dbReference type="Proteomes" id="UP000324222">
    <property type="component" value="Unassembled WGS sequence"/>
</dbReference>
<gene>
    <name evidence="2" type="ORF">E2C01_022636</name>
</gene>
<organism evidence="2 3">
    <name type="scientific">Portunus trituberculatus</name>
    <name type="common">Swimming crab</name>
    <name type="synonym">Neptunus trituberculatus</name>
    <dbReference type="NCBI Taxonomy" id="210409"/>
    <lineage>
        <taxon>Eukaryota</taxon>
        <taxon>Metazoa</taxon>
        <taxon>Ecdysozoa</taxon>
        <taxon>Arthropoda</taxon>
        <taxon>Crustacea</taxon>
        <taxon>Multicrustacea</taxon>
        <taxon>Malacostraca</taxon>
        <taxon>Eumalacostraca</taxon>
        <taxon>Eucarida</taxon>
        <taxon>Decapoda</taxon>
        <taxon>Pleocyemata</taxon>
        <taxon>Brachyura</taxon>
        <taxon>Eubrachyura</taxon>
        <taxon>Portunoidea</taxon>
        <taxon>Portunidae</taxon>
        <taxon>Portuninae</taxon>
        <taxon>Portunus</taxon>
    </lineage>
</organism>